<dbReference type="CDD" id="cd00268">
    <property type="entry name" value="DEADc"/>
    <property type="match status" value="1"/>
</dbReference>
<reference evidence="12" key="1">
    <citation type="journal article" date="2019" name="Int. J. Syst. Evol. Microbiol.">
        <title>The Global Catalogue of Microorganisms (GCM) 10K type strain sequencing project: providing services to taxonomists for standard genome sequencing and annotation.</title>
        <authorList>
            <consortium name="The Broad Institute Genomics Platform"/>
            <consortium name="The Broad Institute Genome Sequencing Center for Infectious Disease"/>
            <person name="Wu L."/>
            <person name="Ma J."/>
        </authorList>
    </citation>
    <scope>NUCLEOTIDE SEQUENCE [LARGE SCALE GENOMIC DNA]</scope>
    <source>
        <strain evidence="12">KCTC 42255</strain>
    </source>
</reference>
<comment type="similarity">
    <text evidence="5 7">Belongs to the DEAD box helicase family.</text>
</comment>
<dbReference type="GO" id="GO:0004386">
    <property type="term" value="F:helicase activity"/>
    <property type="evidence" value="ECO:0007669"/>
    <property type="project" value="UniProtKB-KW"/>
</dbReference>
<evidence type="ECO:0000256" key="5">
    <source>
        <dbReference type="ARBA" id="ARBA00038437"/>
    </source>
</evidence>
<accession>A0ABW5SCD9</accession>
<evidence type="ECO:0000259" key="10">
    <source>
        <dbReference type="PROSITE" id="PS51195"/>
    </source>
</evidence>
<dbReference type="PROSITE" id="PS51195">
    <property type="entry name" value="Q_MOTIF"/>
    <property type="match status" value="1"/>
</dbReference>
<dbReference type="SMART" id="SM00487">
    <property type="entry name" value="DEXDc"/>
    <property type="match status" value="1"/>
</dbReference>
<evidence type="ECO:0000256" key="1">
    <source>
        <dbReference type="ARBA" id="ARBA00022741"/>
    </source>
</evidence>
<keyword evidence="3 7" id="KW-0347">Helicase</keyword>
<dbReference type="PROSITE" id="PS51192">
    <property type="entry name" value="HELICASE_ATP_BIND_1"/>
    <property type="match status" value="1"/>
</dbReference>
<evidence type="ECO:0000259" key="8">
    <source>
        <dbReference type="PROSITE" id="PS51192"/>
    </source>
</evidence>
<dbReference type="Gene3D" id="3.40.50.300">
    <property type="entry name" value="P-loop containing nucleotide triphosphate hydrolases"/>
    <property type="match status" value="2"/>
</dbReference>
<feature type="domain" description="Helicase ATP-binding" evidence="8">
    <location>
        <begin position="34"/>
        <end position="206"/>
    </location>
</feature>
<dbReference type="InterPro" id="IPR014014">
    <property type="entry name" value="RNA_helicase_DEAD_Q_motif"/>
</dbReference>
<comment type="caution">
    <text evidence="11">The sequence shown here is derived from an EMBL/GenBank/DDBJ whole genome shotgun (WGS) entry which is preliminary data.</text>
</comment>
<evidence type="ECO:0000313" key="12">
    <source>
        <dbReference type="Proteomes" id="UP001597357"/>
    </source>
</evidence>
<dbReference type="GO" id="GO:0016787">
    <property type="term" value="F:hydrolase activity"/>
    <property type="evidence" value="ECO:0007669"/>
    <property type="project" value="UniProtKB-KW"/>
</dbReference>
<keyword evidence="1 7" id="KW-0547">Nucleotide-binding</keyword>
<dbReference type="Pfam" id="PF00270">
    <property type="entry name" value="DEAD"/>
    <property type="match status" value="1"/>
</dbReference>
<dbReference type="PROSITE" id="PS00039">
    <property type="entry name" value="DEAD_ATP_HELICASE"/>
    <property type="match status" value="1"/>
</dbReference>
<feature type="domain" description="DEAD-box RNA helicase Q" evidence="10">
    <location>
        <begin position="2"/>
        <end position="30"/>
    </location>
</feature>
<dbReference type="InterPro" id="IPR000629">
    <property type="entry name" value="RNA-helicase_DEAD-box_CS"/>
</dbReference>
<dbReference type="CDD" id="cd18787">
    <property type="entry name" value="SF2_C_DEAD"/>
    <property type="match status" value="1"/>
</dbReference>
<feature type="domain" description="Helicase C-terminal" evidence="9">
    <location>
        <begin position="234"/>
        <end position="371"/>
    </location>
</feature>
<name>A0ABW5SCD9_9FLAO</name>
<dbReference type="InterPro" id="IPR050079">
    <property type="entry name" value="DEAD_box_RNA_helicase"/>
</dbReference>
<dbReference type="Pfam" id="PF00271">
    <property type="entry name" value="Helicase_C"/>
    <property type="match status" value="1"/>
</dbReference>
<dbReference type="PANTHER" id="PTHR47959:SF13">
    <property type="entry name" value="ATP-DEPENDENT RNA HELICASE RHLE"/>
    <property type="match status" value="1"/>
</dbReference>
<dbReference type="Proteomes" id="UP001597357">
    <property type="component" value="Unassembled WGS sequence"/>
</dbReference>
<dbReference type="InterPro" id="IPR011545">
    <property type="entry name" value="DEAD/DEAH_box_helicase_dom"/>
</dbReference>
<evidence type="ECO:0000256" key="3">
    <source>
        <dbReference type="ARBA" id="ARBA00022806"/>
    </source>
</evidence>
<evidence type="ECO:0000313" key="11">
    <source>
        <dbReference type="EMBL" id="MFD2697133.1"/>
    </source>
</evidence>
<dbReference type="RefSeq" id="WP_379044422.1">
    <property type="nucleotide sequence ID" value="NZ_JBHULZ010000023.1"/>
</dbReference>
<dbReference type="SUPFAM" id="SSF52540">
    <property type="entry name" value="P-loop containing nucleoside triphosphate hydrolases"/>
    <property type="match status" value="1"/>
</dbReference>
<evidence type="ECO:0000256" key="6">
    <source>
        <dbReference type="PROSITE-ProRule" id="PRU00552"/>
    </source>
</evidence>
<dbReference type="InterPro" id="IPR027417">
    <property type="entry name" value="P-loop_NTPase"/>
</dbReference>
<dbReference type="InterPro" id="IPR044742">
    <property type="entry name" value="DEAD/DEAH_RhlB"/>
</dbReference>
<feature type="short sequence motif" description="Q motif" evidence="6">
    <location>
        <begin position="2"/>
        <end position="30"/>
    </location>
</feature>
<keyword evidence="4 7" id="KW-0067">ATP-binding</keyword>
<evidence type="ECO:0000256" key="4">
    <source>
        <dbReference type="ARBA" id="ARBA00022840"/>
    </source>
</evidence>
<dbReference type="EC" id="3.6.4.-" evidence="11"/>
<dbReference type="EMBL" id="JBHULZ010000023">
    <property type="protein sequence ID" value="MFD2697133.1"/>
    <property type="molecule type" value="Genomic_DNA"/>
</dbReference>
<evidence type="ECO:0000259" key="9">
    <source>
        <dbReference type="PROSITE" id="PS51194"/>
    </source>
</evidence>
<evidence type="ECO:0000256" key="7">
    <source>
        <dbReference type="RuleBase" id="RU000492"/>
    </source>
</evidence>
<protein>
    <submittedName>
        <fullName evidence="11">DEAD/DEAH box helicase</fullName>
        <ecNumber evidence="11">3.6.4.-</ecNumber>
    </submittedName>
</protein>
<proteinExistence type="inferred from homology"/>
<dbReference type="PANTHER" id="PTHR47959">
    <property type="entry name" value="ATP-DEPENDENT RNA HELICASE RHLE-RELATED"/>
    <property type="match status" value="1"/>
</dbReference>
<organism evidence="11 12">
    <name type="scientific">Mesonia sediminis</name>
    <dbReference type="NCBI Taxonomy" id="1703946"/>
    <lineage>
        <taxon>Bacteria</taxon>
        <taxon>Pseudomonadati</taxon>
        <taxon>Bacteroidota</taxon>
        <taxon>Flavobacteriia</taxon>
        <taxon>Flavobacteriales</taxon>
        <taxon>Flavobacteriaceae</taxon>
        <taxon>Mesonia</taxon>
    </lineage>
</organism>
<keyword evidence="12" id="KW-1185">Reference proteome</keyword>
<dbReference type="InterPro" id="IPR001650">
    <property type="entry name" value="Helicase_C-like"/>
</dbReference>
<evidence type="ECO:0000256" key="2">
    <source>
        <dbReference type="ARBA" id="ARBA00022801"/>
    </source>
</evidence>
<keyword evidence="2 7" id="KW-0378">Hydrolase</keyword>
<dbReference type="InterPro" id="IPR014001">
    <property type="entry name" value="Helicase_ATP-bd"/>
</dbReference>
<dbReference type="PROSITE" id="PS51194">
    <property type="entry name" value="HELICASE_CTER"/>
    <property type="match status" value="1"/>
</dbReference>
<dbReference type="SMART" id="SM00490">
    <property type="entry name" value="HELICc"/>
    <property type="match status" value="1"/>
</dbReference>
<gene>
    <name evidence="11" type="ORF">ACFSQ0_03940</name>
</gene>
<sequence length="371" mass="41910">MGNFKQLGVNKNFIKALSEINIKEPSPIQEASIPVLLDGPTDFVGLAPTGTGKTAAYGIPLLQQIDSYSQQIQAVILSPTRELVLQIKKQLFKFTKYNEPKIFVEAVYGGEKIDIQIKNLSRPTHIVVATPGRLVDLIKRKKIALKNVNLLVLDEADEMLSLGFKDELDFVLKTTQNQGRKWLFSATMPGAIQQIVKQYLSPKAPQISTIKKSVVNENITHQYVPVTRENKNDVLIQLLDYKKDKKGIVFTRTKKQAQQINELLQNEGFSIAALEGNMQQKEREKVMRAFKNDSLQFLISTDVAARGIDVKDLDFVLHYQLPDQVVYYTHRSGRTARAGKTGFSIALILPHEMPEMKEIAQKLNFSFKKLK</sequence>